<organism evidence="9 10">
    <name type="scientific">Planoprotostelium fungivorum</name>
    <dbReference type="NCBI Taxonomy" id="1890364"/>
    <lineage>
        <taxon>Eukaryota</taxon>
        <taxon>Amoebozoa</taxon>
        <taxon>Evosea</taxon>
        <taxon>Variosea</taxon>
        <taxon>Cavosteliida</taxon>
        <taxon>Cavosteliaceae</taxon>
        <taxon>Planoprotostelium</taxon>
    </lineage>
</organism>
<dbReference type="FunCoup" id="A0A2P6NQZ9">
    <property type="interactions" value="59"/>
</dbReference>
<dbReference type="CDD" id="cd02023">
    <property type="entry name" value="UMPK"/>
    <property type="match status" value="1"/>
</dbReference>
<dbReference type="GO" id="GO:0004849">
    <property type="term" value="F:uridine kinase activity"/>
    <property type="evidence" value="ECO:0007669"/>
    <property type="project" value="UniProtKB-EC"/>
</dbReference>
<reference evidence="9 10" key="1">
    <citation type="journal article" date="2018" name="Genome Biol. Evol.">
        <title>Multiple Roots of Fruiting Body Formation in Amoebozoa.</title>
        <authorList>
            <person name="Hillmann F."/>
            <person name="Forbes G."/>
            <person name="Novohradska S."/>
            <person name="Ferling I."/>
            <person name="Riege K."/>
            <person name="Groth M."/>
            <person name="Westermann M."/>
            <person name="Marz M."/>
            <person name="Spaller T."/>
            <person name="Winckler T."/>
            <person name="Schaap P."/>
            <person name="Glockner G."/>
        </authorList>
    </citation>
    <scope>NUCLEOTIDE SEQUENCE [LARGE SCALE GENOMIC DNA]</scope>
    <source>
        <strain evidence="9 10">Jena</strain>
    </source>
</reference>
<dbReference type="GO" id="GO:0044206">
    <property type="term" value="P:UMP salvage"/>
    <property type="evidence" value="ECO:0007669"/>
    <property type="project" value="UniProtKB-UniPathway"/>
</dbReference>
<feature type="compositionally biased region" description="Polar residues" evidence="7">
    <location>
        <begin position="47"/>
        <end position="62"/>
    </location>
</feature>
<dbReference type="SUPFAM" id="SSF52540">
    <property type="entry name" value="P-loop containing nucleoside triphosphate hydrolases"/>
    <property type="match status" value="1"/>
</dbReference>
<comment type="pathway">
    <text evidence="1 6">Pyrimidine metabolism; UMP biosynthesis via salvage pathway; UMP from uridine: step 1/1.</text>
</comment>
<keyword evidence="6" id="KW-0067">ATP-binding</keyword>
<accession>A0A2P6NQZ9</accession>
<sequence length="331" mass="36946">MYRPNAGTSAPIRLSAISIGHATSLSWRRRGRTMSTGRTPGSPAMSIKQQRQGDSPNTSRISASLPNIGIHHEHSQELRLNQSQLPFIIGVAGGTASGKTSVCHIIVRDLGIDQHRVAMISQDCFYKSLDHTVDPKTYNFDHPDAFDWELMEVTLKDLREGKPTKVPIYDYVTHSRSTEYTSLCAIDIILFEGILVFYEQKIMEYMHMKIFVDTDADLRLSRRILRDIKSRGRDLTSVLTQYQTFVKPAFDDYVLPTKKSADVIIPRGADNTVAIDLIVQHIKSKLGGKTKKIQLKANGAGSSRPTTPGTGLPSTKLLFDDFEGVDQIELE</sequence>
<keyword evidence="5 6" id="KW-0418">Kinase</keyword>
<evidence type="ECO:0000256" key="2">
    <source>
        <dbReference type="ARBA" id="ARBA00004784"/>
    </source>
</evidence>
<dbReference type="AlphaFoldDB" id="A0A2P6NQZ9"/>
<dbReference type="OrthoDB" id="10257085at2759"/>
<comment type="caution">
    <text evidence="9">The sequence shown here is derived from an EMBL/GenBank/DDBJ whole genome shotgun (WGS) entry which is preliminary data.</text>
</comment>
<keyword evidence="4 6" id="KW-0547">Nucleotide-binding</keyword>
<evidence type="ECO:0000259" key="8">
    <source>
        <dbReference type="Pfam" id="PF00485"/>
    </source>
</evidence>
<dbReference type="UniPathway" id="UPA00579">
    <property type="reaction ID" value="UER00640"/>
</dbReference>
<dbReference type="Gene3D" id="3.40.50.300">
    <property type="entry name" value="P-loop containing nucleotide triphosphate hydrolases"/>
    <property type="match status" value="1"/>
</dbReference>
<dbReference type="PANTHER" id="PTHR10285">
    <property type="entry name" value="URIDINE KINASE"/>
    <property type="match status" value="1"/>
</dbReference>
<dbReference type="FunFam" id="3.40.50.300:FF:000339">
    <property type="entry name" value="Uridine kinase"/>
    <property type="match status" value="1"/>
</dbReference>
<dbReference type="UniPathway" id="UPA00574">
    <property type="reaction ID" value="UER00637"/>
</dbReference>
<proteinExistence type="inferred from homology"/>
<dbReference type="Pfam" id="PF00485">
    <property type="entry name" value="PRK"/>
    <property type="match status" value="1"/>
</dbReference>
<evidence type="ECO:0000256" key="5">
    <source>
        <dbReference type="ARBA" id="ARBA00022777"/>
    </source>
</evidence>
<evidence type="ECO:0000256" key="3">
    <source>
        <dbReference type="ARBA" id="ARBA00022679"/>
    </source>
</evidence>
<keyword evidence="10" id="KW-1185">Reference proteome</keyword>
<dbReference type="InParanoid" id="A0A2P6NQZ9"/>
<evidence type="ECO:0000256" key="6">
    <source>
        <dbReference type="RuleBase" id="RU003825"/>
    </source>
</evidence>
<dbReference type="GO" id="GO:0044211">
    <property type="term" value="P:CTP salvage"/>
    <property type="evidence" value="ECO:0007669"/>
    <property type="project" value="UniProtKB-UniPathway"/>
</dbReference>
<comment type="catalytic activity">
    <reaction evidence="6">
        <text>cytidine + ATP = CMP + ADP + H(+)</text>
        <dbReference type="Rhea" id="RHEA:24674"/>
        <dbReference type="ChEBI" id="CHEBI:15378"/>
        <dbReference type="ChEBI" id="CHEBI:17562"/>
        <dbReference type="ChEBI" id="CHEBI:30616"/>
        <dbReference type="ChEBI" id="CHEBI:60377"/>
        <dbReference type="ChEBI" id="CHEBI:456216"/>
        <dbReference type="EC" id="2.7.1.48"/>
    </reaction>
</comment>
<dbReference type="NCBIfam" id="TIGR00235">
    <property type="entry name" value="udk"/>
    <property type="match status" value="1"/>
</dbReference>
<evidence type="ECO:0000256" key="7">
    <source>
        <dbReference type="SAM" id="MobiDB-lite"/>
    </source>
</evidence>
<dbReference type="STRING" id="1890364.A0A2P6NQZ9"/>
<evidence type="ECO:0000313" key="9">
    <source>
        <dbReference type="EMBL" id="PRP86308.1"/>
    </source>
</evidence>
<dbReference type="GO" id="GO:0005524">
    <property type="term" value="F:ATP binding"/>
    <property type="evidence" value="ECO:0007669"/>
    <property type="project" value="UniProtKB-KW"/>
</dbReference>
<comment type="catalytic activity">
    <reaction evidence="6">
        <text>uridine + ATP = UMP + ADP + H(+)</text>
        <dbReference type="Rhea" id="RHEA:16825"/>
        <dbReference type="ChEBI" id="CHEBI:15378"/>
        <dbReference type="ChEBI" id="CHEBI:16704"/>
        <dbReference type="ChEBI" id="CHEBI:30616"/>
        <dbReference type="ChEBI" id="CHEBI:57865"/>
        <dbReference type="ChEBI" id="CHEBI:456216"/>
        <dbReference type="EC" id="2.7.1.48"/>
    </reaction>
</comment>
<name>A0A2P6NQZ9_9EUKA</name>
<feature type="region of interest" description="Disordered" evidence="7">
    <location>
        <begin position="27"/>
        <end position="62"/>
    </location>
</feature>
<dbReference type="InterPro" id="IPR006083">
    <property type="entry name" value="PRK/URK"/>
</dbReference>
<dbReference type="NCBIfam" id="NF004018">
    <property type="entry name" value="PRK05480.1"/>
    <property type="match status" value="1"/>
</dbReference>
<dbReference type="EC" id="2.7.1.48" evidence="6"/>
<evidence type="ECO:0000313" key="10">
    <source>
        <dbReference type="Proteomes" id="UP000241769"/>
    </source>
</evidence>
<dbReference type="InterPro" id="IPR027417">
    <property type="entry name" value="P-loop_NTPase"/>
</dbReference>
<dbReference type="GO" id="GO:0043771">
    <property type="term" value="F:cytidine kinase activity"/>
    <property type="evidence" value="ECO:0007669"/>
    <property type="project" value="RHEA"/>
</dbReference>
<feature type="compositionally biased region" description="Low complexity" evidence="7">
    <location>
        <begin position="33"/>
        <end position="42"/>
    </location>
</feature>
<gene>
    <name evidence="9" type="ORF">PROFUN_05449</name>
</gene>
<protein>
    <recommendedName>
        <fullName evidence="6">Uridine-cytidine kinase</fullName>
        <ecNumber evidence="6">2.7.1.48</ecNumber>
    </recommendedName>
</protein>
<dbReference type="PRINTS" id="PR00988">
    <property type="entry name" value="URIDINKINASE"/>
</dbReference>
<dbReference type="InterPro" id="IPR000764">
    <property type="entry name" value="Uridine_kinase-like"/>
</dbReference>
<dbReference type="Proteomes" id="UP000241769">
    <property type="component" value="Unassembled WGS sequence"/>
</dbReference>
<comment type="pathway">
    <text evidence="2 6">Pyrimidine metabolism; CTP biosynthesis via salvage pathway; CTP from cytidine: step 1/3.</text>
</comment>
<evidence type="ECO:0000256" key="4">
    <source>
        <dbReference type="ARBA" id="ARBA00022741"/>
    </source>
</evidence>
<feature type="domain" description="Phosphoribulokinase/uridine kinase" evidence="8">
    <location>
        <begin position="88"/>
        <end position="273"/>
    </location>
</feature>
<dbReference type="EMBL" id="MDYQ01000033">
    <property type="protein sequence ID" value="PRP86308.1"/>
    <property type="molecule type" value="Genomic_DNA"/>
</dbReference>
<evidence type="ECO:0000256" key="1">
    <source>
        <dbReference type="ARBA" id="ARBA00004690"/>
    </source>
</evidence>
<keyword evidence="3 6" id="KW-0808">Transferase</keyword>
<comment type="similarity">
    <text evidence="6">Belongs to the uridine kinase family.</text>
</comment>